<organism evidence="3 4">
    <name type="scientific">Modestobacter roseus</name>
    <dbReference type="NCBI Taxonomy" id="1181884"/>
    <lineage>
        <taxon>Bacteria</taxon>
        <taxon>Bacillati</taxon>
        <taxon>Actinomycetota</taxon>
        <taxon>Actinomycetes</taxon>
        <taxon>Geodermatophilales</taxon>
        <taxon>Geodermatophilaceae</taxon>
        <taxon>Modestobacter</taxon>
    </lineage>
</organism>
<comment type="caution">
    <text evidence="3">The sequence shown here is derived from an EMBL/GenBank/DDBJ whole genome shotgun (WGS) entry which is preliminary data.</text>
</comment>
<evidence type="ECO:0008006" key="5">
    <source>
        <dbReference type="Google" id="ProtNLM"/>
    </source>
</evidence>
<feature type="transmembrane region" description="Helical" evidence="2">
    <location>
        <begin position="109"/>
        <end position="130"/>
    </location>
</feature>
<dbReference type="EMBL" id="VLKF01000001">
    <property type="protein sequence ID" value="TWH74035.1"/>
    <property type="molecule type" value="Genomic_DNA"/>
</dbReference>
<dbReference type="Proteomes" id="UP000321490">
    <property type="component" value="Unassembled WGS sequence"/>
</dbReference>
<dbReference type="OrthoDB" id="5192214at2"/>
<feature type="transmembrane region" description="Helical" evidence="2">
    <location>
        <begin position="76"/>
        <end position="97"/>
    </location>
</feature>
<dbReference type="AlphaFoldDB" id="A0A562ITM7"/>
<proteinExistence type="predicted"/>
<evidence type="ECO:0000256" key="2">
    <source>
        <dbReference type="SAM" id="Phobius"/>
    </source>
</evidence>
<reference evidence="3 4" key="1">
    <citation type="submission" date="2019-07" db="EMBL/GenBank/DDBJ databases">
        <title>R&amp;d 2014.</title>
        <authorList>
            <person name="Klenk H.-P."/>
        </authorList>
    </citation>
    <scope>NUCLEOTIDE SEQUENCE [LARGE SCALE GENOMIC DNA]</scope>
    <source>
        <strain evidence="3 4">DSM 45764</strain>
    </source>
</reference>
<accession>A0A562ITM7</accession>
<keyword evidence="2" id="KW-1133">Transmembrane helix</keyword>
<feature type="transmembrane region" description="Helical" evidence="2">
    <location>
        <begin position="20"/>
        <end position="41"/>
    </location>
</feature>
<gene>
    <name evidence="3" type="ORF">JD78_02567</name>
</gene>
<dbReference type="RefSeq" id="WP_153361393.1">
    <property type="nucleotide sequence ID" value="NZ_JABGDC010000138.1"/>
</dbReference>
<sequence>MTAGTPERSAVPWDLSFLRVGVLVTTALAAVAALVVGLALSWADALSVLLGSAIVTFFFCVSGAVVGWAGRVDDTWTLPAALGTFGLKAVLLFPLLTGLPEDGWPDRQVMAWTVVAGALLWSGVQLRWVWTRQLYYVPPPSPPGGAADGSGSGPGEAATRG</sequence>
<evidence type="ECO:0000313" key="3">
    <source>
        <dbReference type="EMBL" id="TWH74035.1"/>
    </source>
</evidence>
<name>A0A562ITM7_9ACTN</name>
<keyword evidence="2" id="KW-0472">Membrane</keyword>
<evidence type="ECO:0000313" key="4">
    <source>
        <dbReference type="Proteomes" id="UP000321490"/>
    </source>
</evidence>
<keyword evidence="2" id="KW-0812">Transmembrane</keyword>
<protein>
    <recommendedName>
        <fullName evidence="5">ATP synthase protein I</fullName>
    </recommendedName>
</protein>
<feature type="region of interest" description="Disordered" evidence="1">
    <location>
        <begin position="142"/>
        <end position="161"/>
    </location>
</feature>
<feature type="transmembrane region" description="Helical" evidence="2">
    <location>
        <begin position="48"/>
        <end position="70"/>
    </location>
</feature>
<evidence type="ECO:0000256" key="1">
    <source>
        <dbReference type="SAM" id="MobiDB-lite"/>
    </source>
</evidence>
<keyword evidence="4" id="KW-1185">Reference proteome</keyword>